<accession>A0ABQ4J4E0</accession>
<gene>
    <name evidence="4" type="primary">rsbV_1</name>
    <name evidence="4" type="ORF">Vqi01_01860</name>
</gene>
<evidence type="ECO:0000256" key="2">
    <source>
        <dbReference type="RuleBase" id="RU003749"/>
    </source>
</evidence>
<dbReference type="PROSITE" id="PS50801">
    <property type="entry name" value="STAS"/>
    <property type="match status" value="1"/>
</dbReference>
<name>A0ABQ4J4E0_9ACTN</name>
<dbReference type="SUPFAM" id="SSF52091">
    <property type="entry name" value="SpoIIaa-like"/>
    <property type="match status" value="1"/>
</dbReference>
<dbReference type="CDD" id="cd07043">
    <property type="entry name" value="STAS_anti-anti-sigma_factors"/>
    <property type="match status" value="1"/>
</dbReference>
<dbReference type="InterPro" id="IPR002645">
    <property type="entry name" value="STAS_dom"/>
</dbReference>
<evidence type="ECO:0000313" key="4">
    <source>
        <dbReference type="EMBL" id="GIJ25024.1"/>
    </source>
</evidence>
<dbReference type="Pfam" id="PF13466">
    <property type="entry name" value="STAS_2"/>
    <property type="match status" value="1"/>
</dbReference>
<dbReference type="InterPro" id="IPR003658">
    <property type="entry name" value="Anti-sigma_ant"/>
</dbReference>
<dbReference type="PANTHER" id="PTHR33495:SF2">
    <property type="entry name" value="ANTI-SIGMA FACTOR ANTAGONIST TM_1081-RELATED"/>
    <property type="match status" value="1"/>
</dbReference>
<reference evidence="4 5" key="1">
    <citation type="submission" date="2021-01" db="EMBL/GenBank/DDBJ databases">
        <title>Whole genome shotgun sequence of Verrucosispora qiuiae NBRC 106684.</title>
        <authorList>
            <person name="Komaki H."/>
            <person name="Tamura T."/>
        </authorList>
    </citation>
    <scope>NUCLEOTIDE SEQUENCE [LARGE SCALE GENOMIC DNA]</scope>
    <source>
        <strain evidence="4 5">NBRC 106684</strain>
    </source>
</reference>
<dbReference type="RefSeq" id="WP_204032012.1">
    <property type="nucleotide sequence ID" value="NZ_BOPC01000003.1"/>
</dbReference>
<dbReference type="Proteomes" id="UP000653076">
    <property type="component" value="Unassembled WGS sequence"/>
</dbReference>
<keyword evidence="5" id="KW-1185">Reference proteome</keyword>
<proteinExistence type="inferred from homology"/>
<evidence type="ECO:0000256" key="1">
    <source>
        <dbReference type="ARBA" id="ARBA00009013"/>
    </source>
</evidence>
<evidence type="ECO:0000313" key="5">
    <source>
        <dbReference type="Proteomes" id="UP000653076"/>
    </source>
</evidence>
<dbReference type="InterPro" id="IPR058548">
    <property type="entry name" value="MlaB-like_STAS"/>
</dbReference>
<dbReference type="EMBL" id="BOPC01000003">
    <property type="protein sequence ID" value="GIJ25024.1"/>
    <property type="molecule type" value="Genomic_DNA"/>
</dbReference>
<protein>
    <recommendedName>
        <fullName evidence="2">Anti-sigma factor antagonist</fullName>
    </recommendedName>
</protein>
<dbReference type="InterPro" id="IPR036513">
    <property type="entry name" value="STAS_dom_sf"/>
</dbReference>
<comment type="caution">
    <text evidence="4">The sequence shown here is derived from an EMBL/GenBank/DDBJ whole genome shotgun (WGS) entry which is preliminary data.</text>
</comment>
<dbReference type="Gene3D" id="3.30.750.24">
    <property type="entry name" value="STAS domain"/>
    <property type="match status" value="1"/>
</dbReference>
<feature type="domain" description="STAS" evidence="3">
    <location>
        <begin position="5"/>
        <end position="119"/>
    </location>
</feature>
<comment type="similarity">
    <text evidence="1 2">Belongs to the anti-sigma-factor antagonist family.</text>
</comment>
<dbReference type="NCBIfam" id="TIGR00377">
    <property type="entry name" value="ant_ant_sig"/>
    <property type="match status" value="1"/>
</dbReference>
<sequence length="119" mass="12418">MTLTVTYAERDEGGAARLRLAGELDMSSAPELNATIDRLAAAGERRLLVDLTDLTFCDSTGIAVFVRGDNLAAAEGGWLRITGATGRVERVLKLTGLAEVLGYGTDAPDPAATDRPAIG</sequence>
<dbReference type="PANTHER" id="PTHR33495">
    <property type="entry name" value="ANTI-SIGMA FACTOR ANTAGONIST TM_1081-RELATED-RELATED"/>
    <property type="match status" value="1"/>
</dbReference>
<organism evidence="4 5">
    <name type="scientific">Micromonospora qiuiae</name>
    <dbReference type="NCBI Taxonomy" id="502268"/>
    <lineage>
        <taxon>Bacteria</taxon>
        <taxon>Bacillati</taxon>
        <taxon>Actinomycetota</taxon>
        <taxon>Actinomycetes</taxon>
        <taxon>Micromonosporales</taxon>
        <taxon>Micromonosporaceae</taxon>
        <taxon>Micromonospora</taxon>
    </lineage>
</organism>
<evidence type="ECO:0000259" key="3">
    <source>
        <dbReference type="PROSITE" id="PS50801"/>
    </source>
</evidence>